<dbReference type="EMBL" id="JALNTZ010000003">
    <property type="protein sequence ID" value="KAJ3659797.1"/>
    <property type="molecule type" value="Genomic_DNA"/>
</dbReference>
<gene>
    <name evidence="2" type="ORF">Zmor_011467</name>
</gene>
<reference evidence="2" key="1">
    <citation type="journal article" date="2023" name="G3 (Bethesda)">
        <title>Whole genome assemblies of Zophobas morio and Tenebrio molitor.</title>
        <authorList>
            <person name="Kaur S."/>
            <person name="Stinson S.A."/>
            <person name="diCenzo G.C."/>
        </authorList>
    </citation>
    <scope>NUCLEOTIDE SEQUENCE</scope>
    <source>
        <strain evidence="2">QUZm001</strain>
    </source>
</reference>
<sequence length="123" mass="13906">MHKLGHLLVLGAGHESLHETPAPSARPRQTNHLRLHTGRSQEARDDDLRAARFPQELSLLLYSIVNTLCRPVKLGNFSRYLIQKSLNNSNEIHIGCSILYTETDSIPFLSRELYSLSRDTASQ</sequence>
<evidence type="ECO:0000313" key="3">
    <source>
        <dbReference type="Proteomes" id="UP001168821"/>
    </source>
</evidence>
<feature type="region of interest" description="Disordered" evidence="1">
    <location>
        <begin position="17"/>
        <end position="47"/>
    </location>
</feature>
<organism evidence="2 3">
    <name type="scientific">Zophobas morio</name>
    <dbReference type="NCBI Taxonomy" id="2755281"/>
    <lineage>
        <taxon>Eukaryota</taxon>
        <taxon>Metazoa</taxon>
        <taxon>Ecdysozoa</taxon>
        <taxon>Arthropoda</taxon>
        <taxon>Hexapoda</taxon>
        <taxon>Insecta</taxon>
        <taxon>Pterygota</taxon>
        <taxon>Neoptera</taxon>
        <taxon>Endopterygota</taxon>
        <taxon>Coleoptera</taxon>
        <taxon>Polyphaga</taxon>
        <taxon>Cucujiformia</taxon>
        <taxon>Tenebrionidae</taxon>
        <taxon>Zophobas</taxon>
    </lineage>
</organism>
<dbReference type="Proteomes" id="UP001168821">
    <property type="component" value="Unassembled WGS sequence"/>
</dbReference>
<dbReference type="AlphaFoldDB" id="A0AA38MKX8"/>
<keyword evidence="3" id="KW-1185">Reference proteome</keyword>
<evidence type="ECO:0000313" key="2">
    <source>
        <dbReference type="EMBL" id="KAJ3659797.1"/>
    </source>
</evidence>
<comment type="caution">
    <text evidence="2">The sequence shown here is derived from an EMBL/GenBank/DDBJ whole genome shotgun (WGS) entry which is preliminary data.</text>
</comment>
<proteinExistence type="predicted"/>
<accession>A0AA38MKX8</accession>
<name>A0AA38MKX8_9CUCU</name>
<evidence type="ECO:0000256" key="1">
    <source>
        <dbReference type="SAM" id="MobiDB-lite"/>
    </source>
</evidence>
<protein>
    <submittedName>
        <fullName evidence="2">Uncharacterized protein</fullName>
    </submittedName>
</protein>